<dbReference type="GO" id="GO:0016020">
    <property type="term" value="C:membrane"/>
    <property type="evidence" value="ECO:0007669"/>
    <property type="project" value="UniProtKB-SubCell"/>
</dbReference>
<keyword evidence="3 6" id="KW-0812">Transmembrane</keyword>
<proteinExistence type="inferred from homology"/>
<accession>A0A511J730</accession>
<dbReference type="PANTHER" id="PTHR31885:SF6">
    <property type="entry name" value="GH04784P"/>
    <property type="match status" value="1"/>
</dbReference>
<evidence type="ECO:0000256" key="1">
    <source>
        <dbReference type="ARBA" id="ARBA00004141"/>
    </source>
</evidence>
<gene>
    <name evidence="7" type="ORF">CCO02nite_04460</name>
</gene>
<comment type="similarity">
    <text evidence="2">Belongs to the TMEM86 family.</text>
</comment>
<feature type="transmembrane region" description="Helical" evidence="6">
    <location>
        <begin position="86"/>
        <end position="109"/>
    </location>
</feature>
<evidence type="ECO:0000313" key="8">
    <source>
        <dbReference type="Proteomes" id="UP000321720"/>
    </source>
</evidence>
<dbReference type="InterPro" id="IPR012506">
    <property type="entry name" value="TMEM86B-like"/>
</dbReference>
<evidence type="ECO:0008006" key="9">
    <source>
        <dbReference type="Google" id="ProtNLM"/>
    </source>
</evidence>
<evidence type="ECO:0000256" key="6">
    <source>
        <dbReference type="SAM" id="Phobius"/>
    </source>
</evidence>
<keyword evidence="4 6" id="KW-1133">Transmembrane helix</keyword>
<dbReference type="Pfam" id="PF07947">
    <property type="entry name" value="YhhN"/>
    <property type="match status" value="1"/>
</dbReference>
<dbReference type="GO" id="GO:0016787">
    <property type="term" value="F:hydrolase activity"/>
    <property type="evidence" value="ECO:0007669"/>
    <property type="project" value="TreeGrafter"/>
</dbReference>
<evidence type="ECO:0000256" key="3">
    <source>
        <dbReference type="ARBA" id="ARBA00022692"/>
    </source>
</evidence>
<name>A0A511J730_9CELL</name>
<dbReference type="RefSeq" id="WP_246117282.1">
    <property type="nucleotide sequence ID" value="NZ_BJWG01000001.1"/>
</dbReference>
<comment type="subcellular location">
    <subcellularLocation>
        <location evidence="1">Membrane</location>
        <topology evidence="1">Multi-pass membrane protein</topology>
    </subcellularLocation>
</comment>
<feature type="transmembrane region" description="Helical" evidence="6">
    <location>
        <begin position="121"/>
        <end position="141"/>
    </location>
</feature>
<feature type="transmembrane region" description="Helical" evidence="6">
    <location>
        <begin position="37"/>
        <end position="54"/>
    </location>
</feature>
<protein>
    <recommendedName>
        <fullName evidence="9">Lysoplasmalogenase</fullName>
    </recommendedName>
</protein>
<feature type="transmembrane region" description="Helical" evidence="6">
    <location>
        <begin position="7"/>
        <end position="31"/>
    </location>
</feature>
<evidence type="ECO:0000256" key="2">
    <source>
        <dbReference type="ARBA" id="ARBA00007375"/>
    </source>
</evidence>
<dbReference type="Proteomes" id="UP000321720">
    <property type="component" value="Unassembled WGS sequence"/>
</dbReference>
<evidence type="ECO:0000256" key="5">
    <source>
        <dbReference type="ARBA" id="ARBA00023136"/>
    </source>
</evidence>
<keyword evidence="8" id="KW-1185">Reference proteome</keyword>
<dbReference type="EMBL" id="BJWG01000001">
    <property type="protein sequence ID" value="GEL93788.1"/>
    <property type="molecule type" value="Genomic_DNA"/>
</dbReference>
<reference evidence="7 8" key="1">
    <citation type="submission" date="2019-07" db="EMBL/GenBank/DDBJ databases">
        <title>Whole genome shotgun sequence of Cellulomonas composti NBRC 100758.</title>
        <authorList>
            <person name="Hosoyama A."/>
            <person name="Uohara A."/>
            <person name="Ohji S."/>
            <person name="Ichikawa N."/>
        </authorList>
    </citation>
    <scope>NUCLEOTIDE SEQUENCE [LARGE SCALE GENOMIC DNA]</scope>
    <source>
        <strain evidence="7 8">NBRC 100758</strain>
    </source>
</reference>
<sequence>MLRPPPWVLRASAVAYVVVTLTHLTALVVDADALADVSQWLLMPTLAVVLLAATRWPRGRLVAWSLVALGFSFLGDFLPSRLSGDAAFLAMVGCFLLAQASYVVAFAPLSGRSVARRRPLLVLPYTVVLVALVGFCASHAGSMLVPVAVYGGVLTAMAVLATGLGTVGAVGGAVFLVSDGLIALERFVPGWELPGQSVWVMATYALGQALLVVAVVRVNRSSRRAPEAPAPATTSRAPKRDNVVALVAHPGGLPA</sequence>
<evidence type="ECO:0000256" key="4">
    <source>
        <dbReference type="ARBA" id="ARBA00022989"/>
    </source>
</evidence>
<organism evidence="7 8">
    <name type="scientific">Cellulomonas composti</name>
    <dbReference type="NCBI Taxonomy" id="266130"/>
    <lineage>
        <taxon>Bacteria</taxon>
        <taxon>Bacillati</taxon>
        <taxon>Actinomycetota</taxon>
        <taxon>Actinomycetes</taxon>
        <taxon>Micrococcales</taxon>
        <taxon>Cellulomonadaceae</taxon>
        <taxon>Cellulomonas</taxon>
    </lineage>
</organism>
<dbReference type="AlphaFoldDB" id="A0A511J730"/>
<dbReference type="PANTHER" id="PTHR31885">
    <property type="entry name" value="GH04784P"/>
    <property type="match status" value="1"/>
</dbReference>
<keyword evidence="5 6" id="KW-0472">Membrane</keyword>
<evidence type="ECO:0000313" key="7">
    <source>
        <dbReference type="EMBL" id="GEL93788.1"/>
    </source>
</evidence>
<feature type="transmembrane region" description="Helical" evidence="6">
    <location>
        <begin position="61"/>
        <end position="80"/>
    </location>
</feature>
<feature type="transmembrane region" description="Helical" evidence="6">
    <location>
        <begin position="147"/>
        <end position="177"/>
    </location>
</feature>
<comment type="caution">
    <text evidence="7">The sequence shown here is derived from an EMBL/GenBank/DDBJ whole genome shotgun (WGS) entry which is preliminary data.</text>
</comment>